<reference evidence="5" key="1">
    <citation type="journal article" date="2020" name="Comp. Biochem. Physiol. Part D Genomics Proteomics">
        <title>The genome of the marine monogonont rotifer Brachionus rotundiformis and insight into species-specific detoxification components in Brachionus spp.</title>
        <authorList>
            <person name="Kang H.M."/>
            <person name="Kim M.S."/>
            <person name="Choi B.S."/>
            <person name="Kim D.H."/>
            <person name="Kim H.J."/>
            <person name="Hwang U.K."/>
            <person name="Hagiwara A."/>
            <person name="Lee J.S."/>
        </authorList>
    </citation>
    <scope>NUCLEOTIDE SEQUENCE</scope>
</reference>
<dbReference type="PANTHER" id="PTHR48043">
    <property type="entry name" value="EG:EG0003.4 PROTEIN-RELATED"/>
    <property type="match status" value="1"/>
</dbReference>
<dbReference type="CDD" id="cd03784">
    <property type="entry name" value="GT1_Gtf-like"/>
    <property type="match status" value="1"/>
</dbReference>
<evidence type="ECO:0000256" key="2">
    <source>
        <dbReference type="ARBA" id="ARBA00022676"/>
    </source>
</evidence>
<dbReference type="PANTHER" id="PTHR48043:SF145">
    <property type="entry name" value="FI06409P-RELATED"/>
    <property type="match status" value="1"/>
</dbReference>
<organism evidence="5">
    <name type="scientific">Brachionus rotundiformis</name>
    <dbReference type="NCBI Taxonomy" id="96890"/>
    <lineage>
        <taxon>Eukaryota</taxon>
        <taxon>Metazoa</taxon>
        <taxon>Spiralia</taxon>
        <taxon>Gnathifera</taxon>
        <taxon>Rotifera</taxon>
        <taxon>Eurotatoria</taxon>
        <taxon>Monogononta</taxon>
        <taxon>Pseudotrocha</taxon>
        <taxon>Ploima</taxon>
        <taxon>Brachionidae</taxon>
        <taxon>Brachionus</taxon>
    </lineage>
</organism>
<keyword evidence="2" id="KW-0328">Glycosyltransferase</keyword>
<evidence type="ECO:0000256" key="3">
    <source>
        <dbReference type="ARBA" id="ARBA00022679"/>
    </source>
</evidence>
<evidence type="ECO:0000313" key="5">
    <source>
        <dbReference type="EMBL" id="QNH68001.1"/>
    </source>
</evidence>
<dbReference type="InterPro" id="IPR002213">
    <property type="entry name" value="UDP_glucos_trans"/>
</dbReference>
<dbReference type="GO" id="GO:0016758">
    <property type="term" value="F:hexosyltransferase activity"/>
    <property type="evidence" value="ECO:0007669"/>
    <property type="project" value="UniProtKB-ARBA"/>
</dbReference>
<dbReference type="Gene3D" id="3.40.50.2000">
    <property type="entry name" value="Glycogen Phosphorylase B"/>
    <property type="match status" value="2"/>
</dbReference>
<dbReference type="SUPFAM" id="SSF53756">
    <property type="entry name" value="UDP-Glycosyltransferase/glycogen phosphorylase"/>
    <property type="match status" value="1"/>
</dbReference>
<dbReference type="EMBL" id="MT524946">
    <property type="protein sequence ID" value="QNH68001.1"/>
    <property type="molecule type" value="mRNA"/>
</dbReference>
<dbReference type="InterPro" id="IPR010610">
    <property type="entry name" value="EryCIII-like_C"/>
</dbReference>
<proteinExistence type="evidence at transcript level"/>
<dbReference type="Pfam" id="PF06722">
    <property type="entry name" value="EryCIII-like_C"/>
    <property type="match status" value="1"/>
</dbReference>
<name>A0A7H9SLG5_9BILA</name>
<dbReference type="AlphaFoldDB" id="A0A7H9SLG5"/>
<keyword evidence="3 5" id="KW-0808">Transferase</keyword>
<sequence length="442" mass="51688">MFIMERKKAFIIPFPQHGHINPMLSMTKELINKHHFDVIFYGLDDRREAIENTGATYRKFKHFNLTNFPKMPDLVDVFTYQLKVSNQELPTLLEDYIRDQPDVIIYDFMSLHGKFLLKFIRKKKCLKQPLGVNFNPTFALKPGIFPTDEEWSEAMNKNFWDIIRLVWLFILQAILSIKFRLNIWNTMKFFTETDELNLVGISPEFQPKREYFGNELKFVGHSASDQIQKAKIISDKKLEKILDSIDVINPSFDLDQRTEKVLIFASLGTVFNDFKQIFDKILDAFKLFESEDPSLKSFLIMSVGHTVFEEYKDYQCPDNMIILPYVPQINVLEKASLFITHGGMGSTNEAIYFAVPLIFIPMSADQPFVAKRLCDDFNLGIRFKPFDFTSPQLKDGMVKIINDHTYRQRTFDFSKILNKYNGGKMAADEIAKFIDERDKKQK</sequence>
<evidence type="ECO:0000259" key="4">
    <source>
        <dbReference type="Pfam" id="PF06722"/>
    </source>
</evidence>
<evidence type="ECO:0000256" key="1">
    <source>
        <dbReference type="ARBA" id="ARBA00009995"/>
    </source>
</evidence>
<accession>A0A7H9SLG5</accession>
<protein>
    <submittedName>
        <fullName evidence="5">UDP-glucuronosyltransferase-like protein 5</fullName>
    </submittedName>
</protein>
<comment type="similarity">
    <text evidence="1">Belongs to the UDP-glycosyltransferase family.</text>
</comment>
<dbReference type="GO" id="GO:0008194">
    <property type="term" value="F:UDP-glycosyltransferase activity"/>
    <property type="evidence" value="ECO:0007669"/>
    <property type="project" value="InterPro"/>
</dbReference>
<reference evidence="5" key="2">
    <citation type="submission" date="2020-05" db="EMBL/GenBank/DDBJ databases">
        <authorList>
            <person name="Kang H.-M."/>
            <person name="Kim M.-S."/>
            <person name="Lee J.-S."/>
        </authorList>
    </citation>
    <scope>NUCLEOTIDE SEQUENCE</scope>
</reference>
<feature type="domain" description="Erythromycin biosynthesis protein CIII-like C-terminal" evidence="4">
    <location>
        <begin position="315"/>
        <end position="410"/>
    </location>
</feature>
<dbReference type="InterPro" id="IPR050271">
    <property type="entry name" value="UDP-glycosyltransferase"/>
</dbReference>